<dbReference type="Proteomes" id="UP000078558">
    <property type="component" value="Chromosome I"/>
</dbReference>
<protein>
    <submittedName>
        <fullName evidence="2">Uncharacterized protein</fullName>
    </submittedName>
</protein>
<accession>A0A1C3K3F8</accession>
<dbReference type="EMBL" id="LT907988">
    <property type="protein sequence ID" value="SOE50926.1"/>
    <property type="molecule type" value="Genomic_DNA"/>
</dbReference>
<name>A0A1C3K3F8_9BURK</name>
<dbReference type="EMBL" id="FLRC01000023">
    <property type="protein sequence ID" value="SBT25935.1"/>
    <property type="molecule type" value="Genomic_DNA"/>
</dbReference>
<dbReference type="AlphaFoldDB" id="A0A1C3K3F8"/>
<sequence length="37" mass="3957">MAVAAVGDRHHARRPRSARSPPRSRMVAPCGFETGAP</sequence>
<proteinExistence type="predicted"/>
<reference evidence="3 4" key="2">
    <citation type="submission" date="2017-08" db="EMBL/GenBank/DDBJ databases">
        <authorList>
            <person name="de Groot N.N."/>
        </authorList>
    </citation>
    <scope>NUCLEOTIDE SEQUENCE [LARGE SCALE GENOMIC DNA]</scope>
    <source>
        <strain evidence="3">Orrdi1</strain>
    </source>
</reference>
<evidence type="ECO:0000313" key="4">
    <source>
        <dbReference type="Proteomes" id="UP000078558"/>
    </source>
</evidence>
<evidence type="ECO:0000313" key="3">
    <source>
        <dbReference type="EMBL" id="SOE50926.1"/>
    </source>
</evidence>
<gene>
    <name evidence="2" type="ORF">ODI_01743</name>
    <name evidence="3" type="ORF">ODI_R3069</name>
</gene>
<feature type="region of interest" description="Disordered" evidence="1">
    <location>
        <begin position="1"/>
        <end position="37"/>
    </location>
</feature>
<evidence type="ECO:0000313" key="2">
    <source>
        <dbReference type="EMBL" id="SBT25935.1"/>
    </source>
</evidence>
<dbReference type="STRING" id="1851544.ODI_01743"/>
<evidence type="ECO:0000256" key="1">
    <source>
        <dbReference type="SAM" id="MobiDB-lite"/>
    </source>
</evidence>
<keyword evidence="4" id="KW-1185">Reference proteome</keyword>
<organism evidence="2 4">
    <name type="scientific">Orrella dioscoreae</name>
    <dbReference type="NCBI Taxonomy" id="1851544"/>
    <lineage>
        <taxon>Bacteria</taxon>
        <taxon>Pseudomonadati</taxon>
        <taxon>Pseudomonadota</taxon>
        <taxon>Betaproteobacteria</taxon>
        <taxon>Burkholderiales</taxon>
        <taxon>Alcaligenaceae</taxon>
        <taxon>Orrella</taxon>
    </lineage>
</organism>
<dbReference type="KEGG" id="odi:ODI_R3069"/>
<reference evidence="2 4" key="1">
    <citation type="submission" date="2016-06" db="EMBL/GenBank/DDBJ databases">
        <authorList>
            <person name="Kjaerup R.B."/>
            <person name="Dalgaard T.S."/>
            <person name="Juul-Madsen H.R."/>
        </authorList>
    </citation>
    <scope>NUCLEOTIDE SEQUENCE [LARGE SCALE GENOMIC DNA]</scope>
    <source>
        <strain evidence="2">Orrdi1</strain>
    </source>
</reference>